<dbReference type="Gene3D" id="3.40.50.300">
    <property type="entry name" value="P-loop containing nucleotide triphosphate hydrolases"/>
    <property type="match status" value="1"/>
</dbReference>
<geneLocation type="plasmid" evidence="1 2">
    <name>unnamed2</name>
</geneLocation>
<dbReference type="EMBL" id="CP060826">
    <property type="protein sequence ID" value="QNP67881.1"/>
    <property type="molecule type" value="Genomic_DNA"/>
</dbReference>
<organism evidence="1 2">
    <name type="scientific">Streptomyces genisteinicus</name>
    <dbReference type="NCBI Taxonomy" id="2768068"/>
    <lineage>
        <taxon>Bacteria</taxon>
        <taxon>Bacillati</taxon>
        <taxon>Actinomycetota</taxon>
        <taxon>Actinomycetes</taxon>
        <taxon>Kitasatosporales</taxon>
        <taxon>Streptomycetaceae</taxon>
        <taxon>Streptomyces</taxon>
    </lineage>
</organism>
<dbReference type="SUPFAM" id="SSF52540">
    <property type="entry name" value="P-loop containing nucleoside triphosphate hydrolases"/>
    <property type="match status" value="1"/>
</dbReference>
<name>A0A7H0I515_9ACTN</name>
<dbReference type="RefSeq" id="WP_187744924.1">
    <property type="nucleotide sequence ID" value="NZ_CP060826.1"/>
</dbReference>
<dbReference type="KEGG" id="sgj:IAG43_33605"/>
<keyword evidence="1" id="KW-0614">Plasmid</keyword>
<reference evidence="1 2" key="1">
    <citation type="submission" date="2020-08" db="EMBL/GenBank/DDBJ databases">
        <title>A novel species.</title>
        <authorList>
            <person name="Gao J."/>
        </authorList>
    </citation>
    <scope>NUCLEOTIDE SEQUENCE [LARGE SCALE GENOMIC DNA]</scope>
    <source>
        <strain evidence="1 2">CRPJ-33</strain>
        <plasmid evidence="1 2">unnamed2</plasmid>
    </source>
</reference>
<dbReference type="AlphaFoldDB" id="A0A7H0I515"/>
<protein>
    <submittedName>
        <fullName evidence="1">Sulfotransferase</fullName>
    </submittedName>
</protein>
<dbReference type="Pfam" id="PF13469">
    <property type="entry name" value="Sulfotransfer_3"/>
    <property type="match status" value="1"/>
</dbReference>
<dbReference type="GO" id="GO:0016740">
    <property type="term" value="F:transferase activity"/>
    <property type="evidence" value="ECO:0007669"/>
    <property type="project" value="UniProtKB-KW"/>
</dbReference>
<evidence type="ECO:0000313" key="2">
    <source>
        <dbReference type="Proteomes" id="UP000516230"/>
    </source>
</evidence>
<sequence length="278" mass="30897">MTASPVILLGGQRCGTTALAYALNLAFDDHGGHFTVNGKLPYLLHRWLTREDLRHGHLRADEILHALDRRPPDGAGAARWRERVERSLREAARDVAEGRAGDDPAALGRRILTESAGQLPHWGDKYNEYLLHLDHLDALLPDARYVMLVRHPEEAARSMLRWTGDRPWLPATREAALAKWTSWNGNWAALADRLPAGRKLVVEYQALCRGEETRRLSEFTGLDLAQYLSGLRPRTAAAVEGTGLPAPTARLWAQLRTAADSCPSPLTPSVRLPEPALR</sequence>
<keyword evidence="1" id="KW-0808">Transferase</keyword>
<dbReference type="Proteomes" id="UP000516230">
    <property type="component" value="Plasmid unnamed2"/>
</dbReference>
<keyword evidence="2" id="KW-1185">Reference proteome</keyword>
<dbReference type="InterPro" id="IPR027417">
    <property type="entry name" value="P-loop_NTPase"/>
</dbReference>
<evidence type="ECO:0000313" key="1">
    <source>
        <dbReference type="EMBL" id="QNP67881.1"/>
    </source>
</evidence>
<accession>A0A7H0I515</accession>
<proteinExistence type="predicted"/>
<gene>
    <name evidence="1" type="ORF">IAG43_33605</name>
</gene>